<protein>
    <submittedName>
        <fullName evidence="1">Uncharacterized protein</fullName>
    </submittedName>
</protein>
<reference evidence="1" key="1">
    <citation type="submission" date="2022-06" db="EMBL/GenBank/DDBJ databases">
        <title>Phylogenomic reconstructions and comparative analyses of Kickxellomycotina fungi.</title>
        <authorList>
            <person name="Reynolds N.K."/>
            <person name="Stajich J.E."/>
            <person name="Barry K."/>
            <person name="Grigoriev I.V."/>
            <person name="Crous P."/>
            <person name="Smith M.E."/>
        </authorList>
    </citation>
    <scope>NUCLEOTIDE SEQUENCE</scope>
    <source>
        <strain evidence="1">RSA 2271</strain>
    </source>
</reference>
<sequence>MKSPETVARVCRAMIDAVEGKTRITVKCRIGIDDVESFEFVSRFVEIIAANAGVDHFIIHARRAWLKGLSPRRNLTVPPLNYPIVYRLAEAYPDLKFVINGGIADIPSVVEHLGRVDGVMLGRKVRDDAWFLADMDQHIYGVPQSAIPSLDSVLASYLAWADETQIKLGTRETILARPLNSLFRGSQGRVFRRHIGSLLTKATSSREESKAGHPRVMFSEITNEALVGAQSECSAKLLSHAKDASSLEPEMTVHPVEAAEA</sequence>
<evidence type="ECO:0000313" key="2">
    <source>
        <dbReference type="Proteomes" id="UP001145114"/>
    </source>
</evidence>
<gene>
    <name evidence="1" type="ORF">EV182_003107</name>
</gene>
<dbReference type="EMBL" id="JAMZIH010005898">
    <property type="protein sequence ID" value="KAJ1674525.1"/>
    <property type="molecule type" value="Genomic_DNA"/>
</dbReference>
<organism evidence="1 2">
    <name type="scientific">Spiromyces aspiralis</name>
    <dbReference type="NCBI Taxonomy" id="68401"/>
    <lineage>
        <taxon>Eukaryota</taxon>
        <taxon>Fungi</taxon>
        <taxon>Fungi incertae sedis</taxon>
        <taxon>Zoopagomycota</taxon>
        <taxon>Kickxellomycotina</taxon>
        <taxon>Kickxellomycetes</taxon>
        <taxon>Kickxellales</taxon>
        <taxon>Kickxellaceae</taxon>
        <taxon>Spiromyces</taxon>
    </lineage>
</organism>
<dbReference type="Proteomes" id="UP001145114">
    <property type="component" value="Unassembled WGS sequence"/>
</dbReference>
<proteinExistence type="predicted"/>
<evidence type="ECO:0000313" key="1">
    <source>
        <dbReference type="EMBL" id="KAJ1674525.1"/>
    </source>
</evidence>
<keyword evidence="2" id="KW-1185">Reference proteome</keyword>
<name>A0ACC1HD49_9FUNG</name>
<accession>A0ACC1HD49</accession>
<comment type="caution">
    <text evidence="1">The sequence shown here is derived from an EMBL/GenBank/DDBJ whole genome shotgun (WGS) entry which is preliminary data.</text>
</comment>